<feature type="region of interest" description="Disordered" evidence="11">
    <location>
        <begin position="624"/>
        <end position="681"/>
    </location>
</feature>
<feature type="transmembrane region" description="Helical" evidence="12">
    <location>
        <begin position="157"/>
        <end position="177"/>
    </location>
</feature>
<dbReference type="PROSITE" id="PS00211">
    <property type="entry name" value="ABC_TRANSPORTER_1"/>
    <property type="match status" value="1"/>
</dbReference>
<feature type="transmembrane region" description="Helical" evidence="12">
    <location>
        <begin position="260"/>
        <end position="289"/>
    </location>
</feature>
<dbReference type="InterPro" id="IPR017871">
    <property type="entry name" value="ABC_transporter-like_CS"/>
</dbReference>
<dbReference type="GO" id="GO:0005886">
    <property type="term" value="C:plasma membrane"/>
    <property type="evidence" value="ECO:0007669"/>
    <property type="project" value="UniProtKB-SubCell"/>
</dbReference>
<evidence type="ECO:0000256" key="4">
    <source>
        <dbReference type="ARBA" id="ARBA00022519"/>
    </source>
</evidence>
<dbReference type="SMART" id="SM00382">
    <property type="entry name" value="AAA"/>
    <property type="match status" value="1"/>
</dbReference>
<dbReference type="SUPFAM" id="SSF52540">
    <property type="entry name" value="P-loop containing nucleoside triphosphate hydrolases"/>
    <property type="match status" value="1"/>
</dbReference>
<feature type="transmembrane region" description="Helical" evidence="12">
    <location>
        <begin position="85"/>
        <end position="103"/>
    </location>
</feature>
<evidence type="ECO:0000256" key="3">
    <source>
        <dbReference type="ARBA" id="ARBA00022475"/>
    </source>
</evidence>
<organism evidence="15 16">
    <name type="scientific">Streptomyces paromomycinus</name>
    <name type="common">Streptomyces rimosus subsp. paromomycinus</name>
    <dbReference type="NCBI Taxonomy" id="92743"/>
    <lineage>
        <taxon>Bacteria</taxon>
        <taxon>Bacillati</taxon>
        <taxon>Actinomycetota</taxon>
        <taxon>Actinomycetes</taxon>
        <taxon>Kitasatosporales</taxon>
        <taxon>Streptomycetaceae</taxon>
        <taxon>Streptomyces</taxon>
    </lineage>
</organism>
<dbReference type="GO" id="GO:0016887">
    <property type="term" value="F:ATP hydrolysis activity"/>
    <property type="evidence" value="ECO:0007669"/>
    <property type="project" value="InterPro"/>
</dbReference>
<reference evidence="15 16" key="1">
    <citation type="submission" date="2018-11" db="EMBL/GenBank/DDBJ databases">
        <title>Whole genome sequence of Streptomyces paromomycinus NBRC 15454(T).</title>
        <authorList>
            <person name="Komaki H."/>
            <person name="Tamura T."/>
        </authorList>
    </citation>
    <scope>NUCLEOTIDE SEQUENCE [LARGE SCALE GENOMIC DNA]</scope>
    <source>
        <strain evidence="15 16">NBRC 15454</strain>
    </source>
</reference>
<evidence type="ECO:0000313" key="15">
    <source>
        <dbReference type="EMBL" id="GCD43954.1"/>
    </source>
</evidence>
<dbReference type="AlphaFoldDB" id="A0A401W3R4"/>
<keyword evidence="4" id="KW-0997">Cell inner membrane</keyword>
<feature type="region of interest" description="Disordered" evidence="11">
    <location>
        <begin position="343"/>
        <end position="369"/>
    </location>
</feature>
<evidence type="ECO:0000256" key="10">
    <source>
        <dbReference type="ARBA" id="ARBA00023455"/>
    </source>
</evidence>
<evidence type="ECO:0000313" key="16">
    <source>
        <dbReference type="Proteomes" id="UP000286746"/>
    </source>
</evidence>
<dbReference type="SUPFAM" id="SSF90123">
    <property type="entry name" value="ABC transporter transmembrane region"/>
    <property type="match status" value="1"/>
</dbReference>
<dbReference type="Gene3D" id="1.20.1560.10">
    <property type="entry name" value="ABC transporter type 1, transmembrane domain"/>
    <property type="match status" value="1"/>
</dbReference>
<evidence type="ECO:0000256" key="6">
    <source>
        <dbReference type="ARBA" id="ARBA00022741"/>
    </source>
</evidence>
<dbReference type="InterPro" id="IPR003439">
    <property type="entry name" value="ABC_transporter-like_ATP-bd"/>
</dbReference>
<accession>A0A401W3R4</accession>
<evidence type="ECO:0000256" key="7">
    <source>
        <dbReference type="ARBA" id="ARBA00022840"/>
    </source>
</evidence>
<dbReference type="Proteomes" id="UP000286746">
    <property type="component" value="Unassembled WGS sequence"/>
</dbReference>
<dbReference type="InterPro" id="IPR003593">
    <property type="entry name" value="AAA+_ATPase"/>
</dbReference>
<feature type="compositionally biased region" description="Low complexity" evidence="11">
    <location>
        <begin position="343"/>
        <end position="354"/>
    </location>
</feature>
<dbReference type="EMBL" id="BHZD01000001">
    <property type="protein sequence ID" value="GCD43954.1"/>
    <property type="molecule type" value="Genomic_DNA"/>
</dbReference>
<feature type="domain" description="ABC transporter" evidence="13">
    <location>
        <begin position="374"/>
        <end position="613"/>
    </location>
</feature>
<dbReference type="PANTHER" id="PTHR43394">
    <property type="entry name" value="ATP-DEPENDENT PERMEASE MDL1, MITOCHONDRIAL"/>
    <property type="match status" value="1"/>
</dbReference>
<dbReference type="InterPro" id="IPR027417">
    <property type="entry name" value="P-loop_NTPase"/>
</dbReference>
<evidence type="ECO:0000256" key="11">
    <source>
        <dbReference type="SAM" id="MobiDB-lite"/>
    </source>
</evidence>
<evidence type="ECO:0000256" key="8">
    <source>
        <dbReference type="ARBA" id="ARBA00022989"/>
    </source>
</evidence>
<keyword evidence="9 12" id="KW-0472">Membrane</keyword>
<dbReference type="InterPro" id="IPR036640">
    <property type="entry name" value="ABC1_TM_sf"/>
</dbReference>
<dbReference type="Pfam" id="PF00664">
    <property type="entry name" value="ABC_membrane"/>
    <property type="match status" value="1"/>
</dbReference>
<evidence type="ECO:0000256" key="9">
    <source>
        <dbReference type="ARBA" id="ARBA00023136"/>
    </source>
</evidence>
<feature type="transmembrane region" description="Helical" evidence="12">
    <location>
        <begin position="43"/>
        <end position="65"/>
    </location>
</feature>
<dbReference type="GO" id="GO:0005524">
    <property type="term" value="F:ATP binding"/>
    <property type="evidence" value="ECO:0007669"/>
    <property type="project" value="UniProtKB-KW"/>
</dbReference>
<feature type="transmembrane region" description="Helical" evidence="12">
    <location>
        <begin position="301"/>
        <end position="323"/>
    </location>
</feature>
<dbReference type="GO" id="GO:0015421">
    <property type="term" value="F:ABC-type oligopeptide transporter activity"/>
    <property type="evidence" value="ECO:0007669"/>
    <property type="project" value="TreeGrafter"/>
</dbReference>
<evidence type="ECO:0000259" key="13">
    <source>
        <dbReference type="PROSITE" id="PS50893"/>
    </source>
</evidence>
<evidence type="ECO:0000256" key="12">
    <source>
        <dbReference type="SAM" id="Phobius"/>
    </source>
</evidence>
<feature type="domain" description="ABC transmembrane type-1" evidence="14">
    <location>
        <begin position="45"/>
        <end position="324"/>
    </location>
</feature>
<dbReference type="PANTHER" id="PTHR43394:SF1">
    <property type="entry name" value="ATP-BINDING CASSETTE SUB-FAMILY B MEMBER 10, MITOCHONDRIAL"/>
    <property type="match status" value="1"/>
</dbReference>
<dbReference type="Gene3D" id="3.40.50.300">
    <property type="entry name" value="P-loop containing nucleotide triphosphate hydrolases"/>
    <property type="match status" value="1"/>
</dbReference>
<keyword evidence="3" id="KW-1003">Cell membrane</keyword>
<sequence length="681" mass="71151">MAKRAGNAGPAGGAGSGSGKGFVSGSGKSSGAVASVFRQHSTLLIAGVLLGLLGVAASLTQPWAIGKLIAAAGSGDPLGLPVARLVGLFCAGALFSSLQSYVIGRAGENIVHSVRQLVTERLLRADLTAFGKRPQGDVLTRAVTDTSLVKIALSQSLAQLITSGATVTGGVVLMFVIDPWLMLITMSCLGAAAVVSLALARKLRKAALQNRDDTGAFGSDMQRVLSALPTVKASRAESRETARIGGLAGKARRSGIRVNAYNALLVPSMNVGTQGALAVVVGVGMTWVARGEMNMAVLTTFIMYLFQLVSPLVMFFMAVGQFVQGRAAIQRVDELVALPQEGAATPGSGGTAAAEHPVRRPAPGAWPGQDPPAVEFRDVRFAYRRGQQDDRTQVLHGVSFSVPARGLTAVVGPSGAGKSTLFQLIERFYATDGGRILLGGQPVDALPLDTVRGLVGYVQQDSAAMRGTVRENLTYANPHAGEDDIREAVEMAGLATVVAGLPQGLDTELGDQGSGLSGGQRQRLCIARTLLQKPAVMLLDEATSHLDSDSERDFRDVLRRVSRQCAVVAIAHRISTVIDAEQIVVLEEGSVRATGAHQELMERDELYRRLAGSQLHAGPGLVGAAAGPGPAEHFMTAGGPPANRSGMPPAARPGEQTMRLQPVRSGEQTMRLRPVGSEEQR</sequence>
<dbReference type="Pfam" id="PF00005">
    <property type="entry name" value="ABC_tran"/>
    <property type="match status" value="1"/>
</dbReference>
<dbReference type="FunFam" id="3.40.50.300:FF:000221">
    <property type="entry name" value="Multidrug ABC transporter ATP-binding protein"/>
    <property type="match status" value="1"/>
</dbReference>
<comment type="caution">
    <text evidence="15">The sequence shown here is derived from an EMBL/GenBank/DDBJ whole genome shotgun (WGS) entry which is preliminary data.</text>
</comment>
<gene>
    <name evidence="15" type="ORF">GKJPGBOP_03640</name>
</gene>
<name>A0A401W3R4_STREY</name>
<evidence type="ECO:0000259" key="14">
    <source>
        <dbReference type="PROSITE" id="PS50929"/>
    </source>
</evidence>
<evidence type="ECO:0000256" key="2">
    <source>
        <dbReference type="ARBA" id="ARBA00022448"/>
    </source>
</evidence>
<dbReference type="PROSITE" id="PS50893">
    <property type="entry name" value="ABC_TRANSPORTER_2"/>
    <property type="match status" value="1"/>
</dbReference>
<dbReference type="InterPro" id="IPR011527">
    <property type="entry name" value="ABC1_TM_dom"/>
</dbReference>
<comment type="subcellular location">
    <subcellularLocation>
        <location evidence="1">Cell inner membrane</location>
        <topology evidence="1">Multi-pass membrane protein</topology>
    </subcellularLocation>
</comment>
<proteinExistence type="inferred from homology"/>
<evidence type="ECO:0000256" key="1">
    <source>
        <dbReference type="ARBA" id="ARBA00004429"/>
    </source>
</evidence>
<protein>
    <submittedName>
        <fullName evidence="15">Putative ABC transporter ATP-binding protein</fullName>
    </submittedName>
</protein>
<keyword evidence="7 15" id="KW-0067">ATP-binding</keyword>
<keyword evidence="6" id="KW-0547">Nucleotide-binding</keyword>
<comment type="similarity">
    <text evidence="10">Belongs to the ABC transporter superfamily. Siderophore-Fe(3+) uptake transporter (SIUT) (TC 3.A.1.21) family.</text>
</comment>
<keyword evidence="5 12" id="KW-0812">Transmembrane</keyword>
<dbReference type="PROSITE" id="PS50929">
    <property type="entry name" value="ABC_TM1F"/>
    <property type="match status" value="1"/>
</dbReference>
<keyword evidence="8 12" id="KW-1133">Transmembrane helix</keyword>
<evidence type="ECO:0000256" key="5">
    <source>
        <dbReference type="ARBA" id="ARBA00022692"/>
    </source>
</evidence>
<dbReference type="InterPro" id="IPR039421">
    <property type="entry name" value="Type_1_exporter"/>
</dbReference>
<keyword evidence="2" id="KW-0813">Transport</keyword>
<feature type="transmembrane region" description="Helical" evidence="12">
    <location>
        <begin position="183"/>
        <end position="200"/>
    </location>
</feature>
<keyword evidence="16" id="KW-1185">Reference proteome</keyword>
<dbReference type="CDD" id="cd18551">
    <property type="entry name" value="ABC_6TM_LmrA_like"/>
    <property type="match status" value="1"/>
</dbReference>